<dbReference type="SMART" id="SM00406">
    <property type="entry name" value="IGv"/>
    <property type="match status" value="5"/>
</dbReference>
<dbReference type="Gene3D" id="2.60.40.10">
    <property type="entry name" value="Immunoglobulins"/>
    <property type="match status" value="6"/>
</dbReference>
<dbReference type="AlphaFoldDB" id="A0A315W3S4"/>
<dbReference type="CDD" id="cd00099">
    <property type="entry name" value="IgV"/>
    <property type="match status" value="2"/>
</dbReference>
<comment type="caution">
    <text evidence="12">The sequence shown here is derived from an EMBL/GenBank/DDBJ whole genome shotgun (WGS) entry which is preliminary data.</text>
</comment>
<proteinExistence type="predicted"/>
<feature type="transmembrane region" description="Helical" evidence="9">
    <location>
        <begin position="262"/>
        <end position="283"/>
    </location>
</feature>
<evidence type="ECO:0000256" key="1">
    <source>
        <dbReference type="ARBA" id="ARBA00004236"/>
    </source>
</evidence>
<comment type="subcellular location">
    <subcellularLocation>
        <location evidence="1">Cell membrane</location>
    </subcellularLocation>
</comment>
<dbReference type="InterPro" id="IPR013106">
    <property type="entry name" value="Ig_V-set"/>
</dbReference>
<feature type="transmembrane region" description="Helical" evidence="9">
    <location>
        <begin position="557"/>
        <end position="578"/>
    </location>
</feature>
<protein>
    <recommendedName>
        <fullName evidence="11">Ig-like domain-containing protein</fullName>
    </recommendedName>
</protein>
<dbReference type="PANTHER" id="PTHR19433:SF127">
    <property type="entry name" value="NITR9"/>
    <property type="match status" value="1"/>
</dbReference>
<reference evidence="12 13" key="1">
    <citation type="journal article" date="2018" name="G3 (Bethesda)">
        <title>A High-Quality Reference Genome for the Invasive Mosquitofish Gambusia affinis Using a Chicago Library.</title>
        <authorList>
            <person name="Hoffberg S.L."/>
            <person name="Troendle N.J."/>
            <person name="Glenn T.C."/>
            <person name="Mahmud O."/>
            <person name="Louha S."/>
            <person name="Chalopin D."/>
            <person name="Bennetzen J.L."/>
            <person name="Mauricio R."/>
        </authorList>
    </citation>
    <scope>NUCLEOTIDE SEQUENCE [LARGE SCALE GENOMIC DNA]</scope>
    <source>
        <strain evidence="12">NE01/NJP1002.9</strain>
        <tissue evidence="12">Muscle</tissue>
    </source>
</reference>
<feature type="domain" description="Ig-like" evidence="11">
    <location>
        <begin position="143"/>
        <end position="236"/>
    </location>
</feature>
<dbReference type="SMART" id="SM00408">
    <property type="entry name" value="IGc2"/>
    <property type="match status" value="3"/>
</dbReference>
<dbReference type="Proteomes" id="UP000250572">
    <property type="component" value="Unassembled WGS sequence"/>
</dbReference>
<dbReference type="GO" id="GO:0002376">
    <property type="term" value="P:immune system process"/>
    <property type="evidence" value="ECO:0007669"/>
    <property type="project" value="UniProtKB-KW"/>
</dbReference>
<dbReference type="InterPro" id="IPR013783">
    <property type="entry name" value="Ig-like_fold"/>
</dbReference>
<dbReference type="InterPro" id="IPR052051">
    <property type="entry name" value="TCR_complex_component"/>
</dbReference>
<dbReference type="EMBL" id="NHOQ01000430">
    <property type="protein sequence ID" value="PWA30248.1"/>
    <property type="molecule type" value="Genomic_DNA"/>
</dbReference>
<evidence type="ECO:0000256" key="4">
    <source>
        <dbReference type="ARBA" id="ARBA00022859"/>
    </source>
</evidence>
<keyword evidence="4" id="KW-0391">Immunity</keyword>
<feature type="domain" description="Ig-like" evidence="11">
    <location>
        <begin position="325"/>
        <end position="422"/>
    </location>
</feature>
<accession>A0A315W3S4</accession>
<dbReference type="InterPro" id="IPR007110">
    <property type="entry name" value="Ig-like_dom"/>
</dbReference>
<dbReference type="InterPro" id="IPR036179">
    <property type="entry name" value="Ig-like_dom_sf"/>
</dbReference>
<feature type="region of interest" description="Disordered" evidence="8">
    <location>
        <begin position="586"/>
        <end position="607"/>
    </location>
</feature>
<dbReference type="GO" id="GO:0009617">
    <property type="term" value="P:response to bacterium"/>
    <property type="evidence" value="ECO:0007669"/>
    <property type="project" value="TreeGrafter"/>
</dbReference>
<dbReference type="InterPro" id="IPR003598">
    <property type="entry name" value="Ig_sub2"/>
</dbReference>
<evidence type="ECO:0000259" key="11">
    <source>
        <dbReference type="PROSITE" id="PS50835"/>
    </source>
</evidence>
<keyword evidence="9" id="KW-1133">Transmembrane helix</keyword>
<dbReference type="InterPro" id="IPR003599">
    <property type="entry name" value="Ig_sub"/>
</dbReference>
<evidence type="ECO:0000313" key="13">
    <source>
        <dbReference type="Proteomes" id="UP000250572"/>
    </source>
</evidence>
<evidence type="ECO:0000256" key="10">
    <source>
        <dbReference type="SAM" id="SignalP"/>
    </source>
</evidence>
<evidence type="ECO:0000256" key="5">
    <source>
        <dbReference type="ARBA" id="ARBA00023136"/>
    </source>
</evidence>
<feature type="domain" description="Ig-like" evidence="11">
    <location>
        <begin position="41"/>
        <end position="120"/>
    </location>
</feature>
<dbReference type="SMART" id="SM00409">
    <property type="entry name" value="IG"/>
    <property type="match status" value="6"/>
</dbReference>
<keyword evidence="6" id="KW-1015">Disulfide bond</keyword>
<dbReference type="GO" id="GO:0005886">
    <property type="term" value="C:plasma membrane"/>
    <property type="evidence" value="ECO:0007669"/>
    <property type="project" value="UniProtKB-SubCell"/>
</dbReference>
<organism evidence="12 13">
    <name type="scientific">Gambusia affinis</name>
    <name type="common">Western mosquitofish</name>
    <name type="synonym">Heterandria affinis</name>
    <dbReference type="NCBI Taxonomy" id="33528"/>
    <lineage>
        <taxon>Eukaryota</taxon>
        <taxon>Metazoa</taxon>
        <taxon>Chordata</taxon>
        <taxon>Craniata</taxon>
        <taxon>Vertebrata</taxon>
        <taxon>Euteleostomi</taxon>
        <taxon>Actinopterygii</taxon>
        <taxon>Neopterygii</taxon>
        <taxon>Teleostei</taxon>
        <taxon>Neoteleostei</taxon>
        <taxon>Acanthomorphata</taxon>
        <taxon>Ovalentaria</taxon>
        <taxon>Atherinomorphae</taxon>
        <taxon>Cyprinodontiformes</taxon>
        <taxon>Poeciliidae</taxon>
        <taxon>Poeciliinae</taxon>
        <taxon>Gambusia</taxon>
    </lineage>
</organism>
<feature type="domain" description="Ig-like" evidence="11">
    <location>
        <begin position="757"/>
        <end position="854"/>
    </location>
</feature>
<keyword evidence="7" id="KW-0325">Glycoprotein</keyword>
<dbReference type="SUPFAM" id="SSF48726">
    <property type="entry name" value="Immunoglobulin"/>
    <property type="match status" value="6"/>
</dbReference>
<feature type="domain" description="Ig-like" evidence="11">
    <location>
        <begin position="655"/>
        <end position="729"/>
    </location>
</feature>
<gene>
    <name evidence="12" type="ORF">CCH79_00019000</name>
</gene>
<evidence type="ECO:0000313" key="12">
    <source>
        <dbReference type="EMBL" id="PWA30248.1"/>
    </source>
</evidence>
<evidence type="ECO:0000256" key="6">
    <source>
        <dbReference type="ARBA" id="ARBA00023157"/>
    </source>
</evidence>
<evidence type="ECO:0000256" key="8">
    <source>
        <dbReference type="SAM" id="MobiDB-lite"/>
    </source>
</evidence>
<dbReference type="Pfam" id="PF07686">
    <property type="entry name" value="V-set"/>
    <property type="match status" value="5"/>
</dbReference>
<keyword evidence="13" id="KW-1185">Reference proteome</keyword>
<feature type="transmembrane region" description="Helical" evidence="9">
    <location>
        <begin position="864"/>
        <end position="886"/>
    </location>
</feature>
<evidence type="ECO:0000256" key="9">
    <source>
        <dbReference type="SAM" id="Phobius"/>
    </source>
</evidence>
<evidence type="ECO:0000256" key="7">
    <source>
        <dbReference type="ARBA" id="ARBA00023180"/>
    </source>
</evidence>
<feature type="chain" id="PRO_5016279051" description="Ig-like domain-containing protein" evidence="10">
    <location>
        <begin position="20"/>
        <end position="941"/>
    </location>
</feature>
<keyword evidence="5 9" id="KW-0472">Membrane</keyword>
<name>A0A315W3S4_GAMAF</name>
<sequence length="941" mass="104242">MTCKRFVVYLMFLLLGTMARTKTQKLLSVRQDKHFVFAKVGDNLTLQCFYESVVDARFYWYRQNLGQKPRLVSTYYKYETNATFHHEFRNNPRFKLETTTGKNHLKIRDLRISDSAVYFCASSYLYRLDFAEGTMVYVEQTGSRLQTSVHQSALETLRPGGSVTLNCTVQTGTCGGEHSVYWFKTSEYSEPGLIHSKGGENKLCKNKSSAETHSCVYKLPIGKLDASHAGTYYCAVASCGHILFGKGTKLDLKDANSLETTLWAGAFSFTSLLSVLLTLSLILTMDKRRIMLLFLRCAVDHKGERIPSGVNVFTTECMFATGLVPSSSGLGFEAVSVGRDVTLKCSYQENSATSVYWYKQSPGRKPQLMSEFLKHASKGFMKSPFNNDPRFQPDTGVGKNNLKISNVQTSDSAVYYCVSGHSFQFDFLEGIIFQVKDLALDLQTSVYQPELETIHPGDSAVLNCTVHSGIGDGEHRVYWLKNSDESNPRIIYAQGDRRNQCEMKPNSQTHTCVYKLPLENLNVSHAGTYYCAVAACGYILFGNGTKLDYKEHLDSPVLLYVLTGTLTFVVVLMGLLAYKSHKLFKTKKRNHEDPPERSSAAPAPKAQDSVDAGHLHYATVSEKNVISSGTQSQASGGAELSDVSQPVSVRTLKLGESATIECVLKSIIDKRVWCKLTAERRLQVVATYSSRYKWIVVDELKHRYSVNSNNHLTISAASWDDAGTYFCGVLRVDDIEFGSGTLLMLQGVKLNHSVVQPPKSQPVGSEGAVTFSCTFHAAQCTAEDTGVMWLKTSQRSSPEVIHVSRKTDDSCKRSERGETTCVHELLVRDVDSDGGGTYYCAAAVCGQTQFGNVSMVFNSGLNPIVVVLVTSNIIFGITTLLLSWVLCRSRRKASAGAPKRTFPDQTAESVVYSSVSSPHRSVDCRSSTVTYSNVVYSDIRS</sequence>
<dbReference type="PROSITE" id="PS50835">
    <property type="entry name" value="IG_LIKE"/>
    <property type="match status" value="6"/>
</dbReference>
<dbReference type="PANTHER" id="PTHR19433">
    <property type="entry name" value="T-CELL RECEPTOR ALPHA CHAIN V REGION-RELATED"/>
    <property type="match status" value="1"/>
</dbReference>
<keyword evidence="2" id="KW-1003">Cell membrane</keyword>
<keyword evidence="9" id="KW-0812">Transmembrane</keyword>
<evidence type="ECO:0000256" key="3">
    <source>
        <dbReference type="ARBA" id="ARBA00022729"/>
    </source>
</evidence>
<dbReference type="STRING" id="33528.ENSGAFP00000017974"/>
<evidence type="ECO:0000256" key="2">
    <source>
        <dbReference type="ARBA" id="ARBA00022475"/>
    </source>
</evidence>
<feature type="domain" description="Ig-like" evidence="11">
    <location>
        <begin position="443"/>
        <end position="533"/>
    </location>
</feature>
<keyword evidence="3 10" id="KW-0732">Signal</keyword>
<feature type="transmembrane region" description="Helical" evidence="9">
    <location>
        <begin position="527"/>
        <end position="545"/>
    </location>
</feature>
<feature type="signal peptide" evidence="10">
    <location>
        <begin position="1"/>
        <end position="19"/>
    </location>
</feature>